<evidence type="ECO:0000256" key="9">
    <source>
        <dbReference type="ARBA" id="ARBA00023134"/>
    </source>
</evidence>
<dbReference type="KEGG" id="bspl:114854118"/>
<dbReference type="PANTHER" id="PTHR42714:SF2">
    <property type="entry name" value="TRNA MODIFICATION GTPASE GTPBP3, MITOCHONDRIAL"/>
    <property type="match status" value="1"/>
</dbReference>
<dbReference type="SUPFAM" id="SSF52540">
    <property type="entry name" value="P-loop containing nucleoside triphosphate hydrolases"/>
    <property type="match status" value="1"/>
</dbReference>
<keyword evidence="17" id="KW-1185">Reference proteome</keyword>
<evidence type="ECO:0000256" key="14">
    <source>
        <dbReference type="ARBA" id="ARBA00081428"/>
    </source>
</evidence>
<keyword evidence="4 15" id="KW-0819">tRNA processing</keyword>
<dbReference type="Gene3D" id="3.30.1360.120">
    <property type="entry name" value="Probable tRNA modification gtpase trme, domain 1"/>
    <property type="match status" value="1"/>
</dbReference>
<keyword evidence="5 15" id="KW-0547">Nucleotide-binding</keyword>
<dbReference type="NCBIfam" id="TIGR00450">
    <property type="entry name" value="mnmE_trmE_thdF"/>
    <property type="match status" value="1"/>
</dbReference>
<dbReference type="GO" id="GO:0030488">
    <property type="term" value="P:tRNA methylation"/>
    <property type="evidence" value="ECO:0007669"/>
    <property type="project" value="TreeGrafter"/>
</dbReference>
<evidence type="ECO:0000256" key="1">
    <source>
        <dbReference type="ARBA" id="ARBA00001958"/>
    </source>
</evidence>
<proteinExistence type="inferred from homology"/>
<evidence type="ECO:0000256" key="6">
    <source>
        <dbReference type="ARBA" id="ARBA00022801"/>
    </source>
</evidence>
<keyword evidence="8" id="KW-0496">Mitochondrion</keyword>
<organism evidence="17 18">
    <name type="scientific">Betta splendens</name>
    <name type="common">Siamese fighting fish</name>
    <dbReference type="NCBI Taxonomy" id="158456"/>
    <lineage>
        <taxon>Eukaryota</taxon>
        <taxon>Metazoa</taxon>
        <taxon>Chordata</taxon>
        <taxon>Craniata</taxon>
        <taxon>Vertebrata</taxon>
        <taxon>Euteleostomi</taxon>
        <taxon>Actinopterygii</taxon>
        <taxon>Neopterygii</taxon>
        <taxon>Teleostei</taxon>
        <taxon>Neoteleostei</taxon>
        <taxon>Acanthomorphata</taxon>
        <taxon>Anabantaria</taxon>
        <taxon>Anabantiformes</taxon>
        <taxon>Anabantoidei</taxon>
        <taxon>Osphronemidae</taxon>
        <taxon>Betta</taxon>
    </lineage>
</organism>
<dbReference type="Gene3D" id="3.40.50.300">
    <property type="entry name" value="P-loop containing nucleotide triphosphate hydrolases"/>
    <property type="match status" value="1"/>
</dbReference>
<accession>A0A6P7MCN4</accession>
<evidence type="ECO:0000256" key="3">
    <source>
        <dbReference type="ARBA" id="ARBA00011043"/>
    </source>
</evidence>
<dbReference type="Proteomes" id="UP000515150">
    <property type="component" value="Chromosome 4"/>
</dbReference>
<dbReference type="NCBIfam" id="NF003661">
    <property type="entry name" value="PRK05291.1-3"/>
    <property type="match status" value="1"/>
</dbReference>
<dbReference type="FunCoup" id="A0A6P7MCN4">
    <property type="interactions" value="973"/>
</dbReference>
<dbReference type="CTD" id="84705"/>
<comment type="cofactor">
    <cofactor evidence="1">
        <name>K(+)</name>
        <dbReference type="ChEBI" id="CHEBI:29103"/>
    </cofactor>
</comment>
<dbReference type="InterPro" id="IPR031168">
    <property type="entry name" value="G_TrmE"/>
</dbReference>
<dbReference type="HAMAP" id="MF_00379">
    <property type="entry name" value="GTPase_MnmE"/>
    <property type="match status" value="1"/>
</dbReference>
<dbReference type="InterPro" id="IPR027266">
    <property type="entry name" value="TrmE/GcvT-like"/>
</dbReference>
<dbReference type="AlphaFoldDB" id="A0A6P7MCN4"/>
<dbReference type="InterPro" id="IPR005225">
    <property type="entry name" value="Small_GTP-bd"/>
</dbReference>
<dbReference type="OrthoDB" id="188276at2759"/>
<dbReference type="PANTHER" id="PTHR42714">
    <property type="entry name" value="TRNA MODIFICATION GTPASE GTPBP3"/>
    <property type="match status" value="1"/>
</dbReference>
<dbReference type="GO" id="GO:0003924">
    <property type="term" value="F:GTPase activity"/>
    <property type="evidence" value="ECO:0007669"/>
    <property type="project" value="InterPro"/>
</dbReference>
<dbReference type="GO" id="GO:0002098">
    <property type="term" value="P:tRNA wobble uridine modification"/>
    <property type="evidence" value="ECO:0007669"/>
    <property type="project" value="TreeGrafter"/>
</dbReference>
<dbReference type="InterPro" id="IPR018948">
    <property type="entry name" value="GTP-bd_TrmE_N"/>
</dbReference>
<dbReference type="GO" id="GO:0005739">
    <property type="term" value="C:mitochondrion"/>
    <property type="evidence" value="ECO:0007669"/>
    <property type="project" value="UniProtKB-SubCell"/>
</dbReference>
<evidence type="ECO:0000256" key="15">
    <source>
        <dbReference type="RuleBase" id="RU003313"/>
    </source>
</evidence>
<keyword evidence="9 15" id="KW-0342">GTP-binding</keyword>
<keyword evidence="6" id="KW-0378">Hydrolase</keyword>
<dbReference type="InterPro" id="IPR004520">
    <property type="entry name" value="GTPase_MnmE"/>
</dbReference>
<evidence type="ECO:0000256" key="5">
    <source>
        <dbReference type="ARBA" id="ARBA00022741"/>
    </source>
</evidence>
<dbReference type="FunFam" id="3.40.50.300:FF:000924">
    <property type="entry name" value="tRNA modification GTPase GTPBP3, mitochondrial"/>
    <property type="match status" value="1"/>
</dbReference>
<reference evidence="18" key="1">
    <citation type="submission" date="2025-08" db="UniProtKB">
        <authorList>
            <consortium name="RefSeq"/>
        </authorList>
    </citation>
    <scope>IDENTIFICATION</scope>
</reference>
<dbReference type="Pfam" id="PF12631">
    <property type="entry name" value="MnmE_helical"/>
    <property type="match status" value="1"/>
</dbReference>
<dbReference type="InParanoid" id="A0A6P7MCN4"/>
<dbReference type="NCBIfam" id="TIGR00231">
    <property type="entry name" value="small_GTP"/>
    <property type="match status" value="1"/>
</dbReference>
<dbReference type="Pfam" id="PF01926">
    <property type="entry name" value="MMR_HSR1"/>
    <property type="match status" value="1"/>
</dbReference>
<evidence type="ECO:0000256" key="7">
    <source>
        <dbReference type="ARBA" id="ARBA00022946"/>
    </source>
</evidence>
<sequence>MLLSVRVGMLRGAVHKLRTRLLSTKGGVTDGLADAETIFALSSGHGRCGVAVVRVSGPASAAALRGMAGITRGLPPPRTALLHSIRDPQSKEVLDRGLVLWFPAPNSFTGEDSVEFHIHGGPAVITSVLQALGSVPGMRPAEAGEFTRRAFQAGKLGLTEVEGLGDLIHAETEAQRRQALRQMSGELGRLYQDWSHRLKRCLAHVEAFIDFSEDELIEDGVLNQVDRSVCDLQAEIKRHLMDERRGERLRSGVQVVIAGATNAGKSSLLNTLCQRPAAIVSPIAGTTRDVVETALDIGGFPVLLSDTAGVRDSTDLVEREGVRRARERMQQADLTLVVVDCAQLPCDAQRAADFLQEHLRSVLATEEQPDTVFSADKCLLVLNKTDLLPEDGRLTLERELRRVPGLPPICLVSCHTSEGLQGFLTELHGRVKTLCGNPLTGDPTLTQARHRAHLQQCTAALAQYHRYRDGDLALAAEGLRLALTSLGRITGRVGAEEILDIIFKDFCIGK</sequence>
<name>A0A6P7MCN4_BETSP</name>
<dbReference type="InterPro" id="IPR027417">
    <property type="entry name" value="P-loop_NTPase"/>
</dbReference>
<dbReference type="CDD" id="cd14858">
    <property type="entry name" value="TrmE_N"/>
    <property type="match status" value="1"/>
</dbReference>
<dbReference type="CDD" id="cd04164">
    <property type="entry name" value="trmE"/>
    <property type="match status" value="1"/>
</dbReference>
<dbReference type="GO" id="GO:0005525">
    <property type="term" value="F:GTP binding"/>
    <property type="evidence" value="ECO:0007669"/>
    <property type="project" value="UniProtKB-KW"/>
</dbReference>
<evidence type="ECO:0000256" key="12">
    <source>
        <dbReference type="ARBA" id="ARBA00069806"/>
    </source>
</evidence>
<evidence type="ECO:0000313" key="17">
    <source>
        <dbReference type="Proteomes" id="UP000515150"/>
    </source>
</evidence>
<dbReference type="GeneID" id="114854118"/>
<evidence type="ECO:0000256" key="4">
    <source>
        <dbReference type="ARBA" id="ARBA00022694"/>
    </source>
</evidence>
<dbReference type="InterPro" id="IPR025867">
    <property type="entry name" value="MnmE_helical"/>
</dbReference>
<dbReference type="RefSeq" id="XP_029004053.1">
    <property type="nucleotide sequence ID" value="XM_029148220.3"/>
</dbReference>
<comment type="catalytic activity">
    <reaction evidence="10">
        <text>GTP + H2O = GDP + phosphate + H(+)</text>
        <dbReference type="Rhea" id="RHEA:19669"/>
        <dbReference type="ChEBI" id="CHEBI:15377"/>
        <dbReference type="ChEBI" id="CHEBI:15378"/>
        <dbReference type="ChEBI" id="CHEBI:37565"/>
        <dbReference type="ChEBI" id="CHEBI:43474"/>
        <dbReference type="ChEBI" id="CHEBI:58189"/>
    </reaction>
    <physiologicalReaction direction="left-to-right" evidence="10">
        <dbReference type="Rhea" id="RHEA:19670"/>
    </physiologicalReaction>
</comment>
<protein>
    <recommendedName>
        <fullName evidence="12">5-taurinomethyluridine-[tRNA] synthase subunit GTPB3, mitochondrial</fullName>
    </recommendedName>
    <alternativeName>
        <fullName evidence="14">GTP-binding protein 3</fullName>
    </alternativeName>
    <alternativeName>
        <fullName evidence="13">tRNA modification GTPase GTPBP3, mitochondrial</fullName>
    </alternativeName>
</protein>
<evidence type="ECO:0000313" key="18">
    <source>
        <dbReference type="RefSeq" id="XP_029004053.1"/>
    </source>
</evidence>
<evidence type="ECO:0000256" key="11">
    <source>
        <dbReference type="ARBA" id="ARBA00059757"/>
    </source>
</evidence>
<evidence type="ECO:0000256" key="8">
    <source>
        <dbReference type="ARBA" id="ARBA00023128"/>
    </source>
</evidence>
<evidence type="ECO:0000256" key="10">
    <source>
        <dbReference type="ARBA" id="ARBA00049117"/>
    </source>
</evidence>
<dbReference type="InterPro" id="IPR006073">
    <property type="entry name" value="GTP-bd"/>
</dbReference>
<dbReference type="InterPro" id="IPR027368">
    <property type="entry name" value="MnmE_dom2"/>
</dbReference>
<dbReference type="GO" id="GO:0070900">
    <property type="term" value="P:mitochondrial tRNA modification"/>
    <property type="evidence" value="ECO:0007669"/>
    <property type="project" value="UniProtKB-ARBA"/>
</dbReference>
<dbReference type="Gene3D" id="1.20.120.430">
    <property type="entry name" value="tRNA modification GTPase MnmE domain 2"/>
    <property type="match status" value="1"/>
</dbReference>
<evidence type="ECO:0000256" key="2">
    <source>
        <dbReference type="ARBA" id="ARBA00004173"/>
    </source>
</evidence>
<dbReference type="Pfam" id="PF10396">
    <property type="entry name" value="TrmE_N"/>
    <property type="match status" value="1"/>
</dbReference>
<comment type="similarity">
    <text evidence="3 15">Belongs to the TRAFAC class TrmE-Era-EngA-EngB-Septin-like GTPase superfamily. TrmE GTPase family.</text>
</comment>
<dbReference type="PROSITE" id="PS51709">
    <property type="entry name" value="G_TRME"/>
    <property type="match status" value="1"/>
</dbReference>
<feature type="domain" description="TrmE-type G" evidence="16">
    <location>
        <begin position="252"/>
        <end position="432"/>
    </location>
</feature>
<evidence type="ECO:0000256" key="13">
    <source>
        <dbReference type="ARBA" id="ARBA00077869"/>
    </source>
</evidence>
<gene>
    <name evidence="18" type="primary">gtpbp3</name>
</gene>
<comment type="function">
    <text evidence="11">GTPase component of the GTPBP3-MTO1 complex that catalyzes the 5-taurinomethyluridine (taum(5)U) modification at the 34th wobble position (U34) of mitochondrial tRNAs (mt-tRNAs), which plays a role in mt-tRNA decoding and mitochondrial translation. Taum(5)U formation on mammalian mt-tRNA requires the presence of both GTPBP3-mediated GTPase activity and MTO1 catalytic activity.</text>
</comment>
<evidence type="ECO:0000259" key="16">
    <source>
        <dbReference type="PROSITE" id="PS51709"/>
    </source>
</evidence>
<dbReference type="FunFam" id="3.30.1360.120:FF:000007">
    <property type="entry name" value="tRNA modification GTPase GTPBP3, mitochondrial"/>
    <property type="match status" value="1"/>
</dbReference>
<keyword evidence="7" id="KW-0809">Transit peptide</keyword>
<comment type="subcellular location">
    <subcellularLocation>
        <location evidence="2">Mitochondrion</location>
    </subcellularLocation>
</comment>
<dbReference type="SUPFAM" id="SSF116878">
    <property type="entry name" value="TrmE connector domain"/>
    <property type="match status" value="1"/>
</dbReference>